<dbReference type="RefSeq" id="WP_350242864.1">
    <property type="nucleotide sequence ID" value="NZ_CP158299.1"/>
</dbReference>
<dbReference type="GO" id="GO:0009231">
    <property type="term" value="P:riboflavin biosynthetic process"/>
    <property type="evidence" value="ECO:0007669"/>
    <property type="project" value="InterPro"/>
</dbReference>
<dbReference type="EMBL" id="CP158299">
    <property type="protein sequence ID" value="XBV84827.1"/>
    <property type="molecule type" value="Genomic_DNA"/>
</dbReference>
<accession>A0AAU7U8W5</accession>
<gene>
    <name evidence="2" type="ORF">ABOD76_15465</name>
</gene>
<dbReference type="InterPro" id="IPR002734">
    <property type="entry name" value="RibDG_C"/>
</dbReference>
<dbReference type="PANTHER" id="PTHR38011:SF11">
    <property type="entry name" value="2,5-DIAMINO-6-RIBOSYLAMINO-4(3H)-PYRIMIDINONE 5'-PHOSPHATE REDUCTASE"/>
    <property type="match status" value="1"/>
</dbReference>
<name>A0AAU7U8W5_9DEIO</name>
<dbReference type="KEGG" id="dsc:ABOD76_15465"/>
<evidence type="ECO:0000313" key="2">
    <source>
        <dbReference type="EMBL" id="XBV84827.1"/>
    </source>
</evidence>
<dbReference type="SUPFAM" id="SSF53597">
    <property type="entry name" value="Dihydrofolate reductase-like"/>
    <property type="match status" value="1"/>
</dbReference>
<dbReference type="InterPro" id="IPR024072">
    <property type="entry name" value="DHFR-like_dom_sf"/>
</dbReference>
<dbReference type="GO" id="GO:0008703">
    <property type="term" value="F:5-amino-6-(5-phosphoribosylamino)uracil reductase activity"/>
    <property type="evidence" value="ECO:0007669"/>
    <property type="project" value="InterPro"/>
</dbReference>
<dbReference type="Pfam" id="PF01872">
    <property type="entry name" value="RibD_C"/>
    <property type="match status" value="1"/>
</dbReference>
<sequence length="174" mass="18824">MQVSVFLALSLDGYIAREDGSLDWLMEGPQDSPDDTGYTGLMAEVDVLVVGRTTYDTVLGFPEWPYAGKRVVVLTHRPAEPRAGEAFFAGALPDLLARLRAEGQRRVYLDGGNAVRQGLAAGLVTDLTLFWVPRVLGSGIPLFGSGLPDIRLTLLESTALPSGIVRARYRPEHG</sequence>
<dbReference type="AlphaFoldDB" id="A0AAU7U8W5"/>
<reference evidence="2" key="1">
    <citation type="submission" date="2024-06" db="EMBL/GenBank/DDBJ databases">
        <title>Draft Genome Sequence of Deinococcus sonorensis Type Strain KR-87, a Biofilm Producing Representative of the Genus Deinococcus.</title>
        <authorList>
            <person name="Boren L.S."/>
            <person name="Grosso R.A."/>
            <person name="Hugenberg-Cox A.N."/>
            <person name="Hill J.T.E."/>
            <person name="Albert C.M."/>
            <person name="Tuohy J.M."/>
        </authorList>
    </citation>
    <scope>NUCLEOTIDE SEQUENCE</scope>
    <source>
        <strain evidence="2">KR-87</strain>
    </source>
</reference>
<proteinExistence type="predicted"/>
<feature type="domain" description="Bacterial bifunctional deaminase-reductase C-terminal" evidence="1">
    <location>
        <begin position="3"/>
        <end position="165"/>
    </location>
</feature>
<protein>
    <submittedName>
        <fullName evidence="2">Dihydrofolate reductase family protein</fullName>
    </submittedName>
</protein>
<dbReference type="InterPro" id="IPR050765">
    <property type="entry name" value="Riboflavin_Biosynth_HTPR"/>
</dbReference>
<dbReference type="PANTHER" id="PTHR38011">
    <property type="entry name" value="DIHYDROFOLATE REDUCTASE FAMILY PROTEIN (AFU_ORTHOLOGUE AFUA_8G06820)"/>
    <property type="match status" value="1"/>
</dbReference>
<dbReference type="Gene3D" id="3.40.430.10">
    <property type="entry name" value="Dihydrofolate Reductase, subunit A"/>
    <property type="match status" value="1"/>
</dbReference>
<organism evidence="2">
    <name type="scientific">Deinococcus sonorensis KR-87</name>
    <dbReference type="NCBI Taxonomy" id="694439"/>
    <lineage>
        <taxon>Bacteria</taxon>
        <taxon>Thermotogati</taxon>
        <taxon>Deinococcota</taxon>
        <taxon>Deinococci</taxon>
        <taxon>Deinococcales</taxon>
        <taxon>Deinococcaceae</taxon>
        <taxon>Deinococcus</taxon>
    </lineage>
</organism>
<evidence type="ECO:0000259" key="1">
    <source>
        <dbReference type="Pfam" id="PF01872"/>
    </source>
</evidence>